<protein>
    <submittedName>
        <fullName evidence="1">Uncharacterized protein</fullName>
    </submittedName>
</protein>
<reference evidence="1 2" key="1">
    <citation type="submission" date="2019-12" db="EMBL/GenBank/DDBJ databases">
        <authorList>
            <person name="Zhao J."/>
        </authorList>
    </citation>
    <scope>NUCLEOTIDE SEQUENCE [LARGE SCALE GENOMIC DNA]</scope>
    <source>
        <strain evidence="1 2">S-15</strain>
    </source>
</reference>
<dbReference type="Proteomes" id="UP000470771">
    <property type="component" value="Unassembled WGS sequence"/>
</dbReference>
<dbReference type="RefSeq" id="WP_160633605.1">
    <property type="nucleotide sequence ID" value="NZ_WWNE01000008.1"/>
</dbReference>
<evidence type="ECO:0000313" key="1">
    <source>
        <dbReference type="EMBL" id="NBG66652.1"/>
    </source>
</evidence>
<organism evidence="1 2">
    <name type="scientific">Acidiluteibacter ferrifornacis</name>
    <dbReference type="NCBI Taxonomy" id="2692424"/>
    <lineage>
        <taxon>Bacteria</taxon>
        <taxon>Pseudomonadati</taxon>
        <taxon>Bacteroidota</taxon>
        <taxon>Flavobacteriia</taxon>
        <taxon>Flavobacteriales</taxon>
        <taxon>Cryomorphaceae</taxon>
        <taxon>Acidiluteibacter</taxon>
    </lineage>
</organism>
<proteinExistence type="predicted"/>
<dbReference type="AlphaFoldDB" id="A0A6N9NLB2"/>
<accession>A0A6N9NLB2</accession>
<keyword evidence="2" id="KW-1185">Reference proteome</keyword>
<comment type="caution">
    <text evidence="1">The sequence shown here is derived from an EMBL/GenBank/DDBJ whole genome shotgun (WGS) entry which is preliminary data.</text>
</comment>
<dbReference type="EMBL" id="WWNE01000008">
    <property type="protein sequence ID" value="NBG66652.1"/>
    <property type="molecule type" value="Genomic_DNA"/>
</dbReference>
<evidence type="ECO:0000313" key="2">
    <source>
        <dbReference type="Proteomes" id="UP000470771"/>
    </source>
</evidence>
<name>A0A6N9NLB2_9FLAO</name>
<sequence>MVDYLCSTEGLSGDLAHFVGFHDICPWNEANELLAIHQAEKDDIKARTKADFVNIALWHPQKEEINIIDETNCWNWQQGSRLQWIPNSSSIIYNKRINDRLISQIYNVGESKFESVIERPIYEIDHSGKKALSYSFSRLGELWKGYGYAELQKDFDQDEIAPATNGIFEVDLVNNTSKLLISLAQTFEIGRKSNFDSFKRFFTHCSFNPSGTRFCFFERFHTAEGALYSRFFVANSDGTGLKLISEGKQSHFDWFNDSKILIWSRPSKSLINSAHKMGMLHKFPFKQIIRLIRSLNPSLKSKMTNEYFRIIDVTDKDNDLVVAREIVKEDGHPMFSKDRKQFVNDTYPNSEGKQELMLIEMDTFSKKSLGWFSVPQKFQDTDLKCDLHPRWDRNFSNICVDSSHSGKRQVYILSGK</sequence>
<gene>
    <name evidence="1" type="ORF">GQN54_11050</name>
</gene>